<feature type="transmembrane region" description="Helical" evidence="16">
    <location>
        <begin position="386"/>
        <end position="406"/>
    </location>
</feature>
<dbReference type="GO" id="GO:0031966">
    <property type="term" value="C:mitochondrial membrane"/>
    <property type="evidence" value="ECO:0007669"/>
    <property type="project" value="UniProtKB-SubCell"/>
</dbReference>
<feature type="transmembrane region" description="Helical" evidence="16">
    <location>
        <begin position="340"/>
        <end position="365"/>
    </location>
</feature>
<evidence type="ECO:0000256" key="8">
    <source>
        <dbReference type="ARBA" id="ARBA00022967"/>
    </source>
</evidence>
<dbReference type="AlphaFoldDB" id="A0A141CKD5"/>
<evidence type="ECO:0000313" key="18">
    <source>
        <dbReference type="EMBL" id="AKS03981.1"/>
    </source>
</evidence>
<reference evidence="18" key="1">
    <citation type="submission" date="2015-03" db="EMBL/GenBank/DDBJ databases">
        <title>Mitochondrial variation in chaetognaths.</title>
        <authorList>
            <person name="Marletaz F."/>
            <person name="Le Parco Y."/>
            <person name="Liu S."/>
            <person name="Peijnenburg K."/>
        </authorList>
    </citation>
    <scope>NUCLEOTIDE SEQUENCE</scope>
    <source>
        <strain evidence="18">SOR-3</strain>
    </source>
</reference>
<evidence type="ECO:0000256" key="3">
    <source>
        <dbReference type="ARBA" id="ARBA00012944"/>
    </source>
</evidence>
<dbReference type="PANTHER" id="PTHR43507">
    <property type="entry name" value="NADH-UBIQUINONE OXIDOREDUCTASE CHAIN 4"/>
    <property type="match status" value="1"/>
</dbReference>
<comment type="similarity">
    <text evidence="2 16">Belongs to the complex I subunit 4 family.</text>
</comment>
<dbReference type="GO" id="GO:0008137">
    <property type="term" value="F:NADH dehydrogenase (ubiquinone) activity"/>
    <property type="evidence" value="ECO:0007669"/>
    <property type="project" value="UniProtKB-UniRule"/>
</dbReference>
<evidence type="ECO:0000256" key="10">
    <source>
        <dbReference type="ARBA" id="ARBA00022989"/>
    </source>
</evidence>
<gene>
    <name evidence="18" type="primary">NADH4</name>
</gene>
<keyword evidence="7 16" id="KW-0812">Transmembrane</keyword>
<dbReference type="InterPro" id="IPR001750">
    <property type="entry name" value="ND/Mrp_TM"/>
</dbReference>
<feature type="domain" description="NADH:quinone oxidoreductase/Mrp antiporter transmembrane" evidence="17">
    <location>
        <begin position="86"/>
        <end position="355"/>
    </location>
</feature>
<feature type="transmembrane region" description="Helical" evidence="16">
    <location>
        <begin position="118"/>
        <end position="139"/>
    </location>
</feature>
<comment type="subcellular location">
    <subcellularLocation>
        <location evidence="1 16">Mitochondrion membrane</location>
        <topology evidence="1 16">Multi-pass membrane protein</topology>
    </subcellularLocation>
</comment>
<keyword evidence="12 16" id="KW-0830">Ubiquinone</keyword>
<evidence type="ECO:0000256" key="6">
    <source>
        <dbReference type="ARBA" id="ARBA00022660"/>
    </source>
</evidence>
<evidence type="ECO:0000256" key="11">
    <source>
        <dbReference type="ARBA" id="ARBA00023027"/>
    </source>
</evidence>
<protein>
    <recommendedName>
        <fullName evidence="4 16">NADH-ubiquinone oxidoreductase chain 4</fullName>
        <ecNumber evidence="3 16">7.1.1.2</ecNumber>
    </recommendedName>
</protein>
<comment type="catalytic activity">
    <reaction evidence="15 16">
        <text>a ubiquinone + NADH + 5 H(+)(in) = a ubiquinol + NAD(+) + 4 H(+)(out)</text>
        <dbReference type="Rhea" id="RHEA:29091"/>
        <dbReference type="Rhea" id="RHEA-COMP:9565"/>
        <dbReference type="Rhea" id="RHEA-COMP:9566"/>
        <dbReference type="ChEBI" id="CHEBI:15378"/>
        <dbReference type="ChEBI" id="CHEBI:16389"/>
        <dbReference type="ChEBI" id="CHEBI:17976"/>
        <dbReference type="ChEBI" id="CHEBI:57540"/>
        <dbReference type="ChEBI" id="CHEBI:57945"/>
        <dbReference type="EC" id="7.1.1.2"/>
    </reaction>
</comment>
<feature type="transmembrane region" description="Helical" evidence="16">
    <location>
        <begin position="265"/>
        <end position="286"/>
    </location>
</feature>
<feature type="transmembrane region" description="Helical" evidence="16">
    <location>
        <begin position="241"/>
        <end position="259"/>
    </location>
</feature>
<feature type="transmembrane region" description="Helical" evidence="16">
    <location>
        <begin position="151"/>
        <end position="170"/>
    </location>
</feature>
<evidence type="ECO:0000256" key="5">
    <source>
        <dbReference type="ARBA" id="ARBA00022448"/>
    </source>
</evidence>
<evidence type="ECO:0000256" key="16">
    <source>
        <dbReference type="RuleBase" id="RU003297"/>
    </source>
</evidence>
<feature type="transmembrane region" description="Helical" evidence="16">
    <location>
        <begin position="182"/>
        <end position="204"/>
    </location>
</feature>
<keyword evidence="5 16" id="KW-0813">Transport</keyword>
<geneLocation type="mitochondrion" evidence="18"/>
<feature type="transmembrane region" description="Helical" evidence="16">
    <location>
        <begin position="7"/>
        <end position="28"/>
    </location>
</feature>
<evidence type="ECO:0000256" key="14">
    <source>
        <dbReference type="ARBA" id="ARBA00023136"/>
    </source>
</evidence>
<keyword evidence="10 16" id="KW-1133">Transmembrane helix</keyword>
<evidence type="ECO:0000256" key="4">
    <source>
        <dbReference type="ARBA" id="ARBA00021006"/>
    </source>
</evidence>
<keyword evidence="6 16" id="KW-0679">Respiratory chain</keyword>
<dbReference type="GO" id="GO:0048039">
    <property type="term" value="F:ubiquinone binding"/>
    <property type="evidence" value="ECO:0007669"/>
    <property type="project" value="TreeGrafter"/>
</dbReference>
<feature type="transmembrane region" description="Helical" evidence="16">
    <location>
        <begin position="216"/>
        <end position="234"/>
    </location>
</feature>
<feature type="transmembrane region" description="Helical" evidence="16">
    <location>
        <begin position="298"/>
        <end position="320"/>
    </location>
</feature>
<dbReference type="PRINTS" id="PR01437">
    <property type="entry name" value="NUOXDRDTASE4"/>
</dbReference>
<evidence type="ECO:0000256" key="9">
    <source>
        <dbReference type="ARBA" id="ARBA00022982"/>
    </source>
</evidence>
<evidence type="ECO:0000256" key="15">
    <source>
        <dbReference type="ARBA" id="ARBA00049551"/>
    </source>
</evidence>
<dbReference type="GO" id="GO:0015990">
    <property type="term" value="P:electron transport coupled proton transport"/>
    <property type="evidence" value="ECO:0007669"/>
    <property type="project" value="TreeGrafter"/>
</dbReference>
<dbReference type="EMBL" id="KP899749">
    <property type="protein sequence ID" value="AKS03981.1"/>
    <property type="molecule type" value="Genomic_DNA"/>
</dbReference>
<dbReference type="PANTHER" id="PTHR43507:SF20">
    <property type="entry name" value="NADH-UBIQUINONE OXIDOREDUCTASE CHAIN 4"/>
    <property type="match status" value="1"/>
</dbReference>
<evidence type="ECO:0000256" key="7">
    <source>
        <dbReference type="ARBA" id="ARBA00022692"/>
    </source>
</evidence>
<keyword evidence="13 16" id="KW-0496">Mitochondrion</keyword>
<dbReference type="GO" id="GO:0042773">
    <property type="term" value="P:ATP synthesis coupled electron transport"/>
    <property type="evidence" value="ECO:0007669"/>
    <property type="project" value="InterPro"/>
</dbReference>
<evidence type="ECO:0000259" key="17">
    <source>
        <dbReference type="Pfam" id="PF00361"/>
    </source>
</evidence>
<keyword evidence="14 16" id="KW-0472">Membrane</keyword>
<feature type="transmembrane region" description="Helical" evidence="16">
    <location>
        <begin position="66"/>
        <end position="83"/>
    </location>
</feature>
<dbReference type="InterPro" id="IPR003918">
    <property type="entry name" value="NADH_UbQ_OxRdtase"/>
</dbReference>
<feature type="transmembrane region" description="Helical" evidence="16">
    <location>
        <begin position="89"/>
        <end position="111"/>
    </location>
</feature>
<evidence type="ECO:0000256" key="13">
    <source>
        <dbReference type="ARBA" id="ARBA00023128"/>
    </source>
</evidence>
<name>A0A141CKD5_9BILA</name>
<dbReference type="EC" id="7.1.1.2" evidence="3 16"/>
<evidence type="ECO:0000256" key="2">
    <source>
        <dbReference type="ARBA" id="ARBA00009025"/>
    </source>
</evidence>
<dbReference type="GO" id="GO:0003954">
    <property type="term" value="F:NADH dehydrogenase activity"/>
    <property type="evidence" value="ECO:0007669"/>
    <property type="project" value="TreeGrafter"/>
</dbReference>
<comment type="function">
    <text evidence="16">Core subunit of the mitochondrial membrane respiratory chain NADH dehydrogenase (Complex I) which catalyzes electron transfer from NADH through the respiratory chain, using ubiquinone as an electron acceptor. Essential for the catalytic activity and assembly of complex I.</text>
</comment>
<dbReference type="Pfam" id="PF00361">
    <property type="entry name" value="Proton_antipo_M"/>
    <property type="match status" value="1"/>
</dbReference>
<feature type="transmembrane region" description="Helical" evidence="16">
    <location>
        <begin position="40"/>
        <end position="59"/>
    </location>
</feature>
<accession>A0A141CKD5</accession>
<keyword evidence="8" id="KW-1278">Translocase</keyword>
<organism evidence="18">
    <name type="scientific">Spadella cephaloptera</name>
    <dbReference type="NCBI Taxonomy" id="52888"/>
    <lineage>
        <taxon>Eukaryota</taxon>
        <taxon>Metazoa</taxon>
        <taxon>Spiralia</taxon>
        <taxon>Gnathifera</taxon>
        <taxon>Chaetognatha</taxon>
        <taxon>Sagittoidea</taxon>
        <taxon>Phragmophora</taxon>
        <taxon>Spadellidae</taxon>
        <taxon>Spadella</taxon>
    </lineage>
</organism>
<keyword evidence="11 16" id="KW-0520">NAD</keyword>
<keyword evidence="9 16" id="KW-0249">Electron transport</keyword>
<proteinExistence type="inferred from homology"/>
<evidence type="ECO:0000256" key="1">
    <source>
        <dbReference type="ARBA" id="ARBA00004225"/>
    </source>
</evidence>
<evidence type="ECO:0000256" key="12">
    <source>
        <dbReference type="ARBA" id="ARBA00023075"/>
    </source>
</evidence>
<sequence>MVWRGPILIPSILPLLFVLIYLPSLSGLSKNPMIVFDCQMMTNMMVLLTFWLFQYLFLFNRIQMGSYFHLMIVILLMIVLSLFCTKNMMYFYIMFEFSLVPTMMMIFFFGYQPEKLQACSYFCLYTVTSSLPLLLSIMWNYKSMYLFSVKGIPELALSLAFMVKTPLYLLHIWLPKAHVEAPVAGSMVLAAILLKLGSYGFFLIGCQIMDSLVMSMFLYLSLIGMILSSLTCLRSNDIKHLIANSSVVHMGVVTSGVIIGSKISFMSSFFMIIAHGLISPIMFSYANSLYLNSHSRVILLNKGVMISPISSFVGFFIIMANMSVPPSLNFWSELYYVVSVMNYSAMFFPLICLSVFLGMAYNLVLYISVNHGKQIKIKMEPQIIQILVLCVAPFSCFLMVFSSSFFCLFY</sequence>